<sequence>MLLSRATYTTYIAFTLHPFIQLDIY</sequence>
<protein>
    <submittedName>
        <fullName evidence="1">Uncharacterized protein</fullName>
    </submittedName>
</protein>
<accession>A0A0E9XPG6</accession>
<proteinExistence type="predicted"/>
<dbReference type="EMBL" id="GBXM01003925">
    <property type="protein sequence ID" value="JAI04653.1"/>
    <property type="molecule type" value="Transcribed_RNA"/>
</dbReference>
<organism evidence="1">
    <name type="scientific">Anguilla anguilla</name>
    <name type="common">European freshwater eel</name>
    <name type="synonym">Muraena anguilla</name>
    <dbReference type="NCBI Taxonomy" id="7936"/>
    <lineage>
        <taxon>Eukaryota</taxon>
        <taxon>Metazoa</taxon>
        <taxon>Chordata</taxon>
        <taxon>Craniata</taxon>
        <taxon>Vertebrata</taxon>
        <taxon>Euteleostomi</taxon>
        <taxon>Actinopterygii</taxon>
        <taxon>Neopterygii</taxon>
        <taxon>Teleostei</taxon>
        <taxon>Anguilliformes</taxon>
        <taxon>Anguillidae</taxon>
        <taxon>Anguilla</taxon>
    </lineage>
</organism>
<evidence type="ECO:0000313" key="1">
    <source>
        <dbReference type="EMBL" id="JAI04653.1"/>
    </source>
</evidence>
<dbReference type="AlphaFoldDB" id="A0A0E9XPG6"/>
<reference evidence="1" key="1">
    <citation type="submission" date="2014-11" db="EMBL/GenBank/DDBJ databases">
        <authorList>
            <person name="Amaro Gonzalez C."/>
        </authorList>
    </citation>
    <scope>NUCLEOTIDE SEQUENCE</scope>
</reference>
<reference evidence="1" key="2">
    <citation type="journal article" date="2015" name="Fish Shellfish Immunol.">
        <title>Early steps in the European eel (Anguilla anguilla)-Vibrio vulnificus interaction in the gills: Role of the RtxA13 toxin.</title>
        <authorList>
            <person name="Callol A."/>
            <person name="Pajuelo D."/>
            <person name="Ebbesson L."/>
            <person name="Teles M."/>
            <person name="MacKenzie S."/>
            <person name="Amaro C."/>
        </authorList>
    </citation>
    <scope>NUCLEOTIDE SEQUENCE</scope>
</reference>
<name>A0A0E9XPG6_ANGAN</name>